<dbReference type="EMBL" id="KN414794">
    <property type="protein sequence ID" value="KHG20079.1"/>
    <property type="molecule type" value="Genomic_DNA"/>
</dbReference>
<keyword evidence="2" id="KW-1185">Reference proteome</keyword>
<dbReference type="AlphaFoldDB" id="A0A0B0P7F6"/>
<gene>
    <name evidence="1" type="ORF">F383_24513</name>
</gene>
<proteinExistence type="predicted"/>
<organism evidence="1 2">
    <name type="scientific">Gossypium arboreum</name>
    <name type="common">Tree cotton</name>
    <name type="synonym">Gossypium nanking</name>
    <dbReference type="NCBI Taxonomy" id="29729"/>
    <lineage>
        <taxon>Eukaryota</taxon>
        <taxon>Viridiplantae</taxon>
        <taxon>Streptophyta</taxon>
        <taxon>Embryophyta</taxon>
        <taxon>Tracheophyta</taxon>
        <taxon>Spermatophyta</taxon>
        <taxon>Magnoliopsida</taxon>
        <taxon>eudicotyledons</taxon>
        <taxon>Gunneridae</taxon>
        <taxon>Pentapetalae</taxon>
        <taxon>rosids</taxon>
        <taxon>malvids</taxon>
        <taxon>Malvales</taxon>
        <taxon>Malvaceae</taxon>
        <taxon>Malvoideae</taxon>
        <taxon>Gossypium</taxon>
    </lineage>
</organism>
<evidence type="ECO:0000313" key="1">
    <source>
        <dbReference type="EMBL" id="KHG20079.1"/>
    </source>
</evidence>
<reference evidence="2" key="1">
    <citation type="submission" date="2014-09" db="EMBL/GenBank/DDBJ databases">
        <authorList>
            <person name="Mudge J."/>
            <person name="Ramaraj T."/>
            <person name="Lindquist I.E."/>
            <person name="Bharti A.K."/>
            <person name="Sundararajan A."/>
            <person name="Cameron C.T."/>
            <person name="Woodward J.E."/>
            <person name="May G.D."/>
            <person name="Brubaker C."/>
            <person name="Broadhvest J."/>
            <person name="Wilkins T.A."/>
        </authorList>
    </citation>
    <scope>NUCLEOTIDE SEQUENCE</scope>
    <source>
        <strain evidence="2">cv. AKA8401</strain>
    </source>
</reference>
<accession>A0A0B0P7F6</accession>
<sequence>MNKIVKASLDSGFVRSIITLSIIFNAPTPAQGVGPTDSKPISSSQGGEAEQAFFQMMSEWFTESVRTNPAAQQPPPYLFLNKFPLCLKC</sequence>
<evidence type="ECO:0000313" key="2">
    <source>
        <dbReference type="Proteomes" id="UP000032142"/>
    </source>
</evidence>
<name>A0A0B0P7F6_GOSAR</name>
<dbReference type="Proteomes" id="UP000032142">
    <property type="component" value="Unassembled WGS sequence"/>
</dbReference>
<protein>
    <submittedName>
        <fullName evidence="1">Uncharacterized protein</fullName>
    </submittedName>
</protein>